<protein>
    <recommendedName>
        <fullName evidence="6">Integral membrane bound transporter domain-containing protein</fullName>
    </recommendedName>
</protein>
<proteinExistence type="predicted"/>
<feature type="transmembrane region" description="Helical" evidence="5">
    <location>
        <begin position="83"/>
        <end position="107"/>
    </location>
</feature>
<keyword evidence="3 5" id="KW-1133">Transmembrane helix</keyword>
<dbReference type="Pfam" id="PF13515">
    <property type="entry name" value="FUSC_2"/>
    <property type="match status" value="1"/>
</dbReference>
<keyword evidence="4 5" id="KW-0472">Membrane</keyword>
<feature type="transmembrane region" description="Helical" evidence="5">
    <location>
        <begin position="57"/>
        <end position="77"/>
    </location>
</feature>
<evidence type="ECO:0000256" key="5">
    <source>
        <dbReference type="SAM" id="Phobius"/>
    </source>
</evidence>
<dbReference type="EMBL" id="JWIO01000010">
    <property type="protein sequence ID" value="KLL11891.1"/>
    <property type="molecule type" value="Genomic_DNA"/>
</dbReference>
<evidence type="ECO:0000256" key="2">
    <source>
        <dbReference type="ARBA" id="ARBA00022692"/>
    </source>
</evidence>
<keyword evidence="8" id="KW-1185">Reference proteome</keyword>
<name>A0ABR5F580_9ACTN</name>
<dbReference type="InterPro" id="IPR049453">
    <property type="entry name" value="Memb_transporter_dom"/>
</dbReference>
<evidence type="ECO:0000313" key="7">
    <source>
        <dbReference type="EMBL" id="KLL11891.1"/>
    </source>
</evidence>
<comment type="subcellular location">
    <subcellularLocation>
        <location evidence="1">Membrane</location>
        <topology evidence="1">Multi-pass membrane protein</topology>
    </subcellularLocation>
</comment>
<evidence type="ECO:0000256" key="4">
    <source>
        <dbReference type="ARBA" id="ARBA00023136"/>
    </source>
</evidence>
<feature type="domain" description="Integral membrane bound transporter" evidence="6">
    <location>
        <begin position="21"/>
        <end position="144"/>
    </location>
</feature>
<sequence length="381" mass="39795">MRRLRDCVDAVAEAGLAVTVAWLLGVYLIGDDLPFFAPAAALIVLGVTRGQRLRRALDIWVGVAVGVLVADVISHAIGPASVWSVVAVTVLTLSVAAFLGGGAILVVQSAVSAIYVAVTTPVDGGLVPARFFDALVGGAVAIAVNQLPLRTDPLTELADESAPVFERLADVLDSVAAALKADDHDAARRALEEARSIDSAVAAFHGAVAVAEETTRFTILRRRRSPSLAAYGEVATKMDHAVRNVRVLARSAVMLLRLGAPAPPVLVDAVSQLAEAVRALGGYLTALVEEQAGVYRGRGARTRARTTAHQVTDARADAHRSAMRAVRLAARALAPEQTLPAVVIVGQVRSAAVDLLLGMGLDFDEVMHATDEALGFSPDNP</sequence>
<dbReference type="Proteomes" id="UP000035425">
    <property type="component" value="Unassembled WGS sequence"/>
</dbReference>
<gene>
    <name evidence="7" type="ORF">FrCorBMG51_08360</name>
</gene>
<feature type="transmembrane region" description="Helical" evidence="5">
    <location>
        <begin position="7"/>
        <end position="27"/>
    </location>
</feature>
<comment type="caution">
    <text evidence="7">The sequence shown here is derived from an EMBL/GenBank/DDBJ whole genome shotgun (WGS) entry which is preliminary data.</text>
</comment>
<accession>A0ABR5F580</accession>
<organism evidence="7 8">
    <name type="scientific">Protofrankia coriariae</name>
    <dbReference type="NCBI Taxonomy" id="1562887"/>
    <lineage>
        <taxon>Bacteria</taxon>
        <taxon>Bacillati</taxon>
        <taxon>Actinomycetota</taxon>
        <taxon>Actinomycetes</taxon>
        <taxon>Frankiales</taxon>
        <taxon>Frankiaceae</taxon>
        <taxon>Protofrankia</taxon>
    </lineage>
</organism>
<evidence type="ECO:0000256" key="3">
    <source>
        <dbReference type="ARBA" id="ARBA00022989"/>
    </source>
</evidence>
<evidence type="ECO:0000259" key="6">
    <source>
        <dbReference type="Pfam" id="PF13515"/>
    </source>
</evidence>
<reference evidence="7 8" key="1">
    <citation type="submission" date="2014-12" db="EMBL/GenBank/DDBJ databases">
        <title>Frankia sp. BMG5.1 draft genome.</title>
        <authorList>
            <person name="Gtari M."/>
            <person name="Ghodhbane-Gtari F."/>
            <person name="Nouioui I."/>
            <person name="Ktari A."/>
            <person name="Hezbri K."/>
            <person name="Mimouni W."/>
            <person name="Sbissi I."/>
            <person name="Ayari A."/>
            <person name="Yamanaka T."/>
            <person name="Normand P."/>
            <person name="Tisa L.S."/>
            <person name="Boudabous A."/>
        </authorList>
    </citation>
    <scope>NUCLEOTIDE SEQUENCE [LARGE SCALE GENOMIC DNA]</scope>
    <source>
        <strain evidence="7 8">BMG5.1</strain>
    </source>
</reference>
<evidence type="ECO:0000313" key="8">
    <source>
        <dbReference type="Proteomes" id="UP000035425"/>
    </source>
</evidence>
<evidence type="ECO:0000256" key="1">
    <source>
        <dbReference type="ARBA" id="ARBA00004141"/>
    </source>
</evidence>
<keyword evidence="2 5" id="KW-0812">Transmembrane</keyword>